<evidence type="ECO:0000313" key="2">
    <source>
        <dbReference type="EMBL" id="GBM35134.1"/>
    </source>
</evidence>
<protein>
    <submittedName>
        <fullName evidence="2">Uncharacterized protein</fullName>
    </submittedName>
</protein>
<feature type="compositionally biased region" description="Pro residues" evidence="1">
    <location>
        <begin position="95"/>
        <end position="105"/>
    </location>
</feature>
<feature type="compositionally biased region" description="Basic and acidic residues" evidence="1">
    <location>
        <begin position="106"/>
        <end position="115"/>
    </location>
</feature>
<gene>
    <name evidence="2" type="ORF">AVEN_40354_1</name>
</gene>
<evidence type="ECO:0000313" key="3">
    <source>
        <dbReference type="Proteomes" id="UP000499080"/>
    </source>
</evidence>
<proteinExistence type="predicted"/>
<keyword evidence="3" id="KW-1185">Reference proteome</keyword>
<name>A0A4Y2F500_ARAVE</name>
<accession>A0A4Y2F500</accession>
<dbReference type="AlphaFoldDB" id="A0A4Y2F500"/>
<dbReference type="EMBL" id="BGPR01000776">
    <property type="protein sequence ID" value="GBM35134.1"/>
    <property type="molecule type" value="Genomic_DNA"/>
</dbReference>
<dbReference type="Proteomes" id="UP000499080">
    <property type="component" value="Unassembled WGS sequence"/>
</dbReference>
<feature type="region of interest" description="Disordered" evidence="1">
    <location>
        <begin position="59"/>
        <end position="115"/>
    </location>
</feature>
<organism evidence="2 3">
    <name type="scientific">Araneus ventricosus</name>
    <name type="common">Orbweaver spider</name>
    <name type="synonym">Epeira ventricosa</name>
    <dbReference type="NCBI Taxonomy" id="182803"/>
    <lineage>
        <taxon>Eukaryota</taxon>
        <taxon>Metazoa</taxon>
        <taxon>Ecdysozoa</taxon>
        <taxon>Arthropoda</taxon>
        <taxon>Chelicerata</taxon>
        <taxon>Arachnida</taxon>
        <taxon>Araneae</taxon>
        <taxon>Araneomorphae</taxon>
        <taxon>Entelegynae</taxon>
        <taxon>Araneoidea</taxon>
        <taxon>Araneidae</taxon>
        <taxon>Araneus</taxon>
    </lineage>
</organism>
<reference evidence="2 3" key="1">
    <citation type="journal article" date="2019" name="Sci. Rep.">
        <title>Orb-weaving spider Araneus ventricosus genome elucidates the spidroin gene catalogue.</title>
        <authorList>
            <person name="Kono N."/>
            <person name="Nakamura H."/>
            <person name="Ohtoshi R."/>
            <person name="Moran D.A.P."/>
            <person name="Shinohara A."/>
            <person name="Yoshida Y."/>
            <person name="Fujiwara M."/>
            <person name="Mori M."/>
            <person name="Tomita M."/>
            <person name="Arakawa K."/>
        </authorList>
    </citation>
    <scope>NUCLEOTIDE SEQUENCE [LARGE SCALE GENOMIC DNA]</scope>
</reference>
<comment type="caution">
    <text evidence="2">The sequence shown here is derived from an EMBL/GenBank/DDBJ whole genome shotgun (WGS) entry which is preliminary data.</text>
</comment>
<evidence type="ECO:0000256" key="1">
    <source>
        <dbReference type="SAM" id="MobiDB-lite"/>
    </source>
</evidence>
<feature type="compositionally biased region" description="Basic and acidic residues" evidence="1">
    <location>
        <begin position="78"/>
        <end position="88"/>
    </location>
</feature>
<sequence>MRIGGRRPRENLEFQGCWYTHLSHSSIKLKYDTSRRATNHPCVWERWGGGMCVGVRLEESGRRGEGASSKKIPCGREGTNRFPKEPPKIPENLQNPPPQNKPPNPQEKKDPSIPK</sequence>